<dbReference type="PROSITE" id="PS00217">
    <property type="entry name" value="SUGAR_TRANSPORT_2"/>
    <property type="match status" value="1"/>
</dbReference>
<keyword evidence="15" id="KW-1185">Reference proteome</keyword>
<keyword evidence="3" id="KW-0813">Transport</keyword>
<evidence type="ECO:0000256" key="9">
    <source>
        <dbReference type="ARBA" id="ARBA00037295"/>
    </source>
</evidence>
<feature type="transmembrane region" description="Helical" evidence="12">
    <location>
        <begin position="31"/>
        <end position="49"/>
    </location>
</feature>
<dbReference type="PANTHER" id="PTHR43528:SF1">
    <property type="entry name" value="ALPHA-KETOGLUTARATE PERMEASE"/>
    <property type="match status" value="1"/>
</dbReference>
<dbReference type="InterPro" id="IPR036259">
    <property type="entry name" value="MFS_trans_sf"/>
</dbReference>
<feature type="transmembrane region" description="Helical" evidence="12">
    <location>
        <begin position="90"/>
        <end position="109"/>
    </location>
</feature>
<keyword evidence="5 12" id="KW-0812">Transmembrane</keyword>
<feature type="transmembrane region" description="Helical" evidence="12">
    <location>
        <begin position="55"/>
        <end position="78"/>
    </location>
</feature>
<feature type="transmembrane region" description="Helical" evidence="12">
    <location>
        <begin position="156"/>
        <end position="179"/>
    </location>
</feature>
<proteinExistence type="inferred from homology"/>
<evidence type="ECO:0000313" key="14">
    <source>
        <dbReference type="EMBL" id="SHJ48373.1"/>
    </source>
</evidence>
<sequence>MSVTVPAPGAASLRSKKKSLLASTVGNVLEWYEWSAYAVFAPFIAVVMFDQGDPLSALLSTLAVFAVGFLMRPLGGIVFGRIADRRGRKFVLVTTMLMMAAGSLVIGLMPTYAAIGAWASVVLLSARVLQGFAHGGESATAYSYVGEIAPPHRRGMWGSVAFIAIFGGSVLAYTLGGALTSALPESAVAEWGWRVPFLLGALLALVALYLRRDMDESDVFEADRAREGGDAPAPGSPSDPAAPAAPRMSRAGVVRAVLVMIAMVSGITAAHYMWTSYVSTYAITQQGMDPGTAYWMSVAAQVVALVSLPFWGCCRTGSAAGPCSCSSRC</sequence>
<feature type="compositionally biased region" description="Low complexity" evidence="11">
    <location>
        <begin position="230"/>
        <end position="246"/>
    </location>
</feature>
<dbReference type="Pfam" id="PF00083">
    <property type="entry name" value="Sugar_tr"/>
    <property type="match status" value="1"/>
</dbReference>
<evidence type="ECO:0000313" key="15">
    <source>
        <dbReference type="Proteomes" id="UP000184452"/>
    </source>
</evidence>
<feature type="transmembrane region" description="Helical" evidence="12">
    <location>
        <begin position="294"/>
        <end position="314"/>
    </location>
</feature>
<dbReference type="InterPro" id="IPR020846">
    <property type="entry name" value="MFS_dom"/>
</dbReference>
<dbReference type="Proteomes" id="UP000184452">
    <property type="component" value="Unassembled WGS sequence"/>
</dbReference>
<feature type="domain" description="Major facilitator superfamily (MFS) profile" evidence="13">
    <location>
        <begin position="19"/>
        <end position="329"/>
    </location>
</feature>
<dbReference type="GO" id="GO:0005886">
    <property type="term" value="C:plasma membrane"/>
    <property type="evidence" value="ECO:0007669"/>
    <property type="project" value="UniProtKB-SubCell"/>
</dbReference>
<comment type="function">
    <text evidence="9">May be a proton symporter involved in the uptake of osmolytes such as proline and glycine betaine.</text>
</comment>
<comment type="subcellular location">
    <subcellularLocation>
        <location evidence="1">Cell membrane</location>
        <topology evidence="1">Multi-pass membrane protein</topology>
    </subcellularLocation>
</comment>
<dbReference type="InterPro" id="IPR051084">
    <property type="entry name" value="H+-coupled_symporters"/>
</dbReference>
<dbReference type="InterPro" id="IPR005829">
    <property type="entry name" value="Sugar_transporter_CS"/>
</dbReference>
<evidence type="ECO:0000256" key="11">
    <source>
        <dbReference type="SAM" id="MobiDB-lite"/>
    </source>
</evidence>
<dbReference type="PROSITE" id="PS50850">
    <property type="entry name" value="MFS"/>
    <property type="match status" value="1"/>
</dbReference>
<dbReference type="GO" id="GO:0015293">
    <property type="term" value="F:symporter activity"/>
    <property type="evidence" value="ECO:0007669"/>
    <property type="project" value="UniProtKB-KW"/>
</dbReference>
<dbReference type="SUPFAM" id="SSF103473">
    <property type="entry name" value="MFS general substrate transporter"/>
    <property type="match status" value="1"/>
</dbReference>
<keyword evidence="4" id="KW-1003">Cell membrane</keyword>
<dbReference type="PANTHER" id="PTHR43528">
    <property type="entry name" value="ALPHA-KETOGLUTARATE PERMEASE"/>
    <property type="match status" value="1"/>
</dbReference>
<evidence type="ECO:0000256" key="6">
    <source>
        <dbReference type="ARBA" id="ARBA00022847"/>
    </source>
</evidence>
<feature type="transmembrane region" description="Helical" evidence="12">
    <location>
        <begin position="115"/>
        <end position="135"/>
    </location>
</feature>
<protein>
    <recommendedName>
        <fullName evidence="10">Putative proline/betaine transporter</fullName>
    </recommendedName>
</protein>
<accession>A0A1M6JP59</accession>
<feature type="transmembrane region" description="Helical" evidence="12">
    <location>
        <begin position="253"/>
        <end position="274"/>
    </location>
</feature>
<evidence type="ECO:0000256" key="1">
    <source>
        <dbReference type="ARBA" id="ARBA00004651"/>
    </source>
</evidence>
<gene>
    <name evidence="14" type="ORF">SAMN05421803_106207</name>
</gene>
<evidence type="ECO:0000256" key="3">
    <source>
        <dbReference type="ARBA" id="ARBA00022448"/>
    </source>
</evidence>
<evidence type="ECO:0000256" key="4">
    <source>
        <dbReference type="ARBA" id="ARBA00022475"/>
    </source>
</evidence>
<evidence type="ECO:0000256" key="12">
    <source>
        <dbReference type="SAM" id="Phobius"/>
    </source>
</evidence>
<comment type="similarity">
    <text evidence="2">Belongs to the major facilitator superfamily. Metabolite:H+ Symporter (MHS) family (TC 2.A.1.6) family.</text>
</comment>
<evidence type="ECO:0000256" key="7">
    <source>
        <dbReference type="ARBA" id="ARBA00022989"/>
    </source>
</evidence>
<evidence type="ECO:0000256" key="10">
    <source>
        <dbReference type="ARBA" id="ARBA00039918"/>
    </source>
</evidence>
<evidence type="ECO:0000256" key="2">
    <source>
        <dbReference type="ARBA" id="ARBA00008240"/>
    </source>
</evidence>
<evidence type="ECO:0000256" key="5">
    <source>
        <dbReference type="ARBA" id="ARBA00022692"/>
    </source>
</evidence>
<dbReference type="AlphaFoldDB" id="A0A1M6JP59"/>
<dbReference type="RefSeq" id="WP_245833115.1">
    <property type="nucleotide sequence ID" value="NZ_FQZK01000006.1"/>
</dbReference>
<dbReference type="InterPro" id="IPR005828">
    <property type="entry name" value="MFS_sugar_transport-like"/>
</dbReference>
<dbReference type="FunFam" id="1.20.1250.20:FF:000001">
    <property type="entry name" value="Dicarboxylate MFS transporter"/>
    <property type="match status" value="1"/>
</dbReference>
<evidence type="ECO:0000256" key="8">
    <source>
        <dbReference type="ARBA" id="ARBA00023136"/>
    </source>
</evidence>
<feature type="region of interest" description="Disordered" evidence="11">
    <location>
        <begin position="226"/>
        <end position="246"/>
    </location>
</feature>
<dbReference type="STRING" id="758803.SAMN05421803_106207"/>
<dbReference type="Gene3D" id="1.20.1250.20">
    <property type="entry name" value="MFS general substrate transporter like domains"/>
    <property type="match status" value="1"/>
</dbReference>
<name>A0A1M6JP59_9ACTN</name>
<organism evidence="14 15">
    <name type="scientific">Nocardiopsis flavescens</name>
    <dbReference type="NCBI Taxonomy" id="758803"/>
    <lineage>
        <taxon>Bacteria</taxon>
        <taxon>Bacillati</taxon>
        <taxon>Actinomycetota</taxon>
        <taxon>Actinomycetes</taxon>
        <taxon>Streptosporangiales</taxon>
        <taxon>Nocardiopsidaceae</taxon>
        <taxon>Nocardiopsis</taxon>
    </lineage>
</organism>
<evidence type="ECO:0000259" key="13">
    <source>
        <dbReference type="PROSITE" id="PS50850"/>
    </source>
</evidence>
<keyword evidence="7 12" id="KW-1133">Transmembrane helix</keyword>
<keyword evidence="6" id="KW-0769">Symport</keyword>
<reference evidence="14 15" key="1">
    <citation type="submission" date="2016-11" db="EMBL/GenBank/DDBJ databases">
        <authorList>
            <person name="Jaros S."/>
            <person name="Januszkiewicz K."/>
            <person name="Wedrychowicz H."/>
        </authorList>
    </citation>
    <scope>NUCLEOTIDE SEQUENCE [LARGE SCALE GENOMIC DNA]</scope>
    <source>
        <strain evidence="14 15">CGMCC 4.5723</strain>
    </source>
</reference>
<dbReference type="EMBL" id="FQZK01000006">
    <property type="protein sequence ID" value="SHJ48373.1"/>
    <property type="molecule type" value="Genomic_DNA"/>
</dbReference>
<feature type="transmembrane region" description="Helical" evidence="12">
    <location>
        <begin position="191"/>
        <end position="210"/>
    </location>
</feature>
<keyword evidence="8 12" id="KW-0472">Membrane</keyword>